<proteinExistence type="predicted"/>
<dbReference type="GO" id="GO:0016787">
    <property type="term" value="F:hydrolase activity"/>
    <property type="evidence" value="ECO:0007669"/>
    <property type="project" value="UniProtKB-KW"/>
</dbReference>
<dbReference type="Gene3D" id="1.10.3210.10">
    <property type="entry name" value="Hypothetical protein af1432"/>
    <property type="match status" value="1"/>
</dbReference>
<dbReference type="PIRSF" id="PIRSF035170">
    <property type="entry name" value="HD_phosphohydro"/>
    <property type="match status" value="1"/>
</dbReference>
<dbReference type="KEGG" id="dfc:DFI_00790"/>
<dbReference type="AlphaFoldDB" id="A0A221SSV8"/>
<dbReference type="EMBL" id="CP021081">
    <property type="protein sequence ID" value="ASN79732.1"/>
    <property type="molecule type" value="Genomic_DNA"/>
</dbReference>
<dbReference type="InterPro" id="IPR009218">
    <property type="entry name" value="HD_phosphohydro"/>
</dbReference>
<name>A0A221SSV8_9DEIO</name>
<reference evidence="1 2" key="1">
    <citation type="submission" date="2017-05" db="EMBL/GenBank/DDBJ databases">
        <title>The complete genome sequence of Deinococcus ficus isolated from the rhizosphere of the Ficus religiosa L. in Taiwan.</title>
        <authorList>
            <person name="Wu K.-M."/>
            <person name="Liao T.-L."/>
            <person name="Liu Y.-M."/>
            <person name="Young C.-C."/>
            <person name="Tsai S.-F."/>
        </authorList>
    </citation>
    <scope>NUCLEOTIDE SEQUENCE [LARGE SCALE GENOMIC DNA]</scope>
    <source>
        <strain evidence="1 2">CC-FR2-10</strain>
    </source>
</reference>
<dbReference type="RefSeq" id="WP_043778391.1">
    <property type="nucleotide sequence ID" value="NZ_CP021081.1"/>
</dbReference>
<gene>
    <name evidence="1" type="ORF">DFI_00790</name>
</gene>
<sequence length="192" mass="20888">MTVPEGWALLEGVRAFALPHYRAPDRAYHDDGHVRVMLTALGVRGVLTPALALAVWGHDVVYDARRHDNEARSADLMDDWLAAKQAPASVRARVSSMILATRHAEAPATQEEALLVDADLGILGASPGLFAAYDAAIRREYAHVPDAAYRPARRAVLQGFLDRPRLYVTPEFADLEAQARMNLQGAVAALAD</sequence>
<dbReference type="Proteomes" id="UP000259030">
    <property type="component" value="Chromosome"/>
</dbReference>
<organism evidence="1 2">
    <name type="scientific">Deinococcus ficus</name>
    <dbReference type="NCBI Taxonomy" id="317577"/>
    <lineage>
        <taxon>Bacteria</taxon>
        <taxon>Thermotogati</taxon>
        <taxon>Deinococcota</taxon>
        <taxon>Deinococci</taxon>
        <taxon>Deinococcales</taxon>
        <taxon>Deinococcaceae</taxon>
        <taxon>Deinococcus</taxon>
    </lineage>
</organism>
<dbReference type="SUPFAM" id="SSF109604">
    <property type="entry name" value="HD-domain/PDEase-like"/>
    <property type="match status" value="1"/>
</dbReference>
<dbReference type="PANTHER" id="PTHR21174">
    <property type="match status" value="1"/>
</dbReference>
<protein>
    <submittedName>
        <fullName evidence="1">Phosphohydrolase</fullName>
    </submittedName>
</protein>
<dbReference type="PANTHER" id="PTHR21174:SF0">
    <property type="entry name" value="HD PHOSPHOHYDROLASE FAMILY PROTEIN-RELATED"/>
    <property type="match status" value="1"/>
</dbReference>
<dbReference type="STRING" id="317577.GCA_000419625_01023"/>
<keyword evidence="1" id="KW-0378">Hydrolase</keyword>
<evidence type="ECO:0000313" key="2">
    <source>
        <dbReference type="Proteomes" id="UP000259030"/>
    </source>
</evidence>
<keyword evidence="2" id="KW-1185">Reference proteome</keyword>
<evidence type="ECO:0000313" key="1">
    <source>
        <dbReference type="EMBL" id="ASN79732.1"/>
    </source>
</evidence>
<accession>A0A221SSV8</accession>